<proteinExistence type="predicted"/>
<dbReference type="SUPFAM" id="SSF51735">
    <property type="entry name" value="NAD(P)-binding Rossmann-fold domains"/>
    <property type="match status" value="1"/>
</dbReference>
<feature type="domain" description="NAD-dependent epimerase/dehydratase" evidence="1">
    <location>
        <begin position="5"/>
        <end position="228"/>
    </location>
</feature>
<dbReference type="InterPro" id="IPR036291">
    <property type="entry name" value="NAD(P)-bd_dom_sf"/>
</dbReference>
<dbReference type="PANTHER" id="PTHR48079:SF6">
    <property type="entry name" value="NAD(P)-BINDING DOMAIN-CONTAINING PROTEIN-RELATED"/>
    <property type="match status" value="1"/>
</dbReference>
<gene>
    <name evidence="2" type="ORF">EW145_g6947</name>
</gene>
<keyword evidence="3" id="KW-1185">Reference proteome</keyword>
<dbReference type="InterPro" id="IPR051783">
    <property type="entry name" value="NAD(P)-dependent_oxidoreduct"/>
</dbReference>
<dbReference type="Proteomes" id="UP000308199">
    <property type="component" value="Unassembled WGS sequence"/>
</dbReference>
<dbReference type="EMBL" id="SGPK01000597">
    <property type="protein sequence ID" value="THH01272.1"/>
    <property type="molecule type" value="Genomic_DNA"/>
</dbReference>
<dbReference type="AlphaFoldDB" id="A0A4S4KRK3"/>
<evidence type="ECO:0000259" key="1">
    <source>
        <dbReference type="Pfam" id="PF01370"/>
    </source>
</evidence>
<reference evidence="2 3" key="1">
    <citation type="submission" date="2019-02" db="EMBL/GenBank/DDBJ databases">
        <title>Genome sequencing of the rare red list fungi Phellinidium pouzarii.</title>
        <authorList>
            <person name="Buettner E."/>
            <person name="Kellner H."/>
        </authorList>
    </citation>
    <scope>NUCLEOTIDE SEQUENCE [LARGE SCALE GENOMIC DNA]</scope>
    <source>
        <strain evidence="2 3">DSM 108285</strain>
    </source>
</reference>
<organism evidence="2 3">
    <name type="scientific">Phellinidium pouzarii</name>
    <dbReference type="NCBI Taxonomy" id="167371"/>
    <lineage>
        <taxon>Eukaryota</taxon>
        <taxon>Fungi</taxon>
        <taxon>Dikarya</taxon>
        <taxon>Basidiomycota</taxon>
        <taxon>Agaricomycotina</taxon>
        <taxon>Agaricomycetes</taxon>
        <taxon>Hymenochaetales</taxon>
        <taxon>Hymenochaetaceae</taxon>
        <taxon>Phellinidium</taxon>
    </lineage>
</organism>
<dbReference type="GO" id="GO:0005737">
    <property type="term" value="C:cytoplasm"/>
    <property type="evidence" value="ECO:0007669"/>
    <property type="project" value="TreeGrafter"/>
</dbReference>
<evidence type="ECO:0000313" key="3">
    <source>
        <dbReference type="Proteomes" id="UP000308199"/>
    </source>
</evidence>
<accession>A0A4S4KRK3</accession>
<dbReference type="PANTHER" id="PTHR48079">
    <property type="entry name" value="PROTEIN YEEZ"/>
    <property type="match status" value="1"/>
</dbReference>
<name>A0A4S4KRK3_9AGAM</name>
<dbReference type="GO" id="GO:0004029">
    <property type="term" value="F:aldehyde dehydrogenase (NAD+) activity"/>
    <property type="evidence" value="ECO:0007669"/>
    <property type="project" value="TreeGrafter"/>
</dbReference>
<comment type="caution">
    <text evidence="2">The sequence shown here is derived from an EMBL/GenBank/DDBJ whole genome shotgun (WGS) entry which is preliminary data.</text>
</comment>
<sequence>MTKTVFIIGATGYIGGSLLVSLKKAHPDLVYTALVRSESDFSAISAAGATPVHGSFNDLDLIAEHCALADIVVNAADSDNVQLSDAILRGLKRRKDEGRGVAVLIHTSGGAIFNDKGKDGRFNSNLKVWTDSEEEIRSLTPSMIHGQVDVPILKASEEGYVNSFIVCPSIVYGRGTGPVKTVTLFIRMLLESGTALPRKEMVYIAEGTNVNDLIHIDDLIEAYLLVFKLALNAGTSLLPSSPYARYYNVSAFSVSWKDLTRALAIALHRKGLINSPEPVSVSYEDAGVLNWYMAVNTSMRPKRLLELGWKPKHVELTNEIFADDVDEILKEN</sequence>
<dbReference type="Pfam" id="PF01370">
    <property type="entry name" value="Epimerase"/>
    <property type="match status" value="1"/>
</dbReference>
<protein>
    <recommendedName>
        <fullName evidence="1">NAD-dependent epimerase/dehydratase domain-containing protein</fullName>
    </recommendedName>
</protein>
<dbReference type="Gene3D" id="3.40.50.720">
    <property type="entry name" value="NAD(P)-binding Rossmann-like Domain"/>
    <property type="match status" value="1"/>
</dbReference>
<dbReference type="InterPro" id="IPR001509">
    <property type="entry name" value="Epimerase_deHydtase"/>
</dbReference>
<dbReference type="OrthoDB" id="2130169at2759"/>
<evidence type="ECO:0000313" key="2">
    <source>
        <dbReference type="EMBL" id="THH01272.1"/>
    </source>
</evidence>